<dbReference type="STRING" id="1577791.Mpt1_c00380"/>
<gene>
    <name evidence="3" type="primary">phi</name>
    <name evidence="3" type="ORF">Mpt1_c00380</name>
</gene>
<dbReference type="PANTHER" id="PTHR43443:SF1">
    <property type="entry name" value="3-HEXULOSE-6-PHOSPHATE ISOMERASE"/>
    <property type="match status" value="1"/>
</dbReference>
<dbReference type="Proteomes" id="UP000030787">
    <property type="component" value="Chromosome"/>
</dbReference>
<dbReference type="GO" id="GO:1901135">
    <property type="term" value="P:carbohydrate derivative metabolic process"/>
    <property type="evidence" value="ECO:0007669"/>
    <property type="project" value="InterPro"/>
</dbReference>
<reference evidence="3 4" key="1">
    <citation type="journal article" date="2014" name="Appl. Environ. Microbiol.">
        <title>Comparative Genome Analysis of 'Candidatus Methanoplasma termitum' Indicates a New Mode of Energy Metabolism in the Seventh Order of Methanogens.</title>
        <authorList>
            <person name="Lang K."/>
            <person name="Schuldes J."/>
            <person name="Klingl A."/>
            <person name="Poehlein A."/>
            <person name="Daniel R."/>
            <person name="Brune A."/>
        </authorList>
    </citation>
    <scope>NUCLEOTIDE SEQUENCE [LARGE SCALE GENOMIC DNA]</scope>
    <source>
        <strain evidence="4">Mpt1</strain>
    </source>
</reference>
<dbReference type="HOGENOM" id="CLU_094236_1_0_2"/>
<dbReference type="PROSITE" id="PS51464">
    <property type="entry name" value="SIS"/>
    <property type="match status" value="1"/>
</dbReference>
<dbReference type="SUPFAM" id="SSF53697">
    <property type="entry name" value="SIS domain"/>
    <property type="match status" value="1"/>
</dbReference>
<evidence type="ECO:0000256" key="1">
    <source>
        <dbReference type="ARBA" id="ARBA00009235"/>
    </source>
</evidence>
<sequence>MDYLKERCKAVVYSIPESEWNVLIDLIISKEKIFVYGSGRSGLIGQLFSVRMVQLGLNVHFVGDMTTPIIGKNDLTLLISNTGRTMSVVQTAEIARRVGSHVVSLTSSGTSKLAAASNTTIIFNITKYEADSKLAPLGTIFEDTVLFFFDCIVPELMRRLNVTEEDMRKRHAIWV</sequence>
<evidence type="ECO:0000313" key="4">
    <source>
        <dbReference type="Proteomes" id="UP000030787"/>
    </source>
</evidence>
<organism evidence="3 4">
    <name type="scientific">Candidatus Methanoplasma termitum</name>
    <dbReference type="NCBI Taxonomy" id="1577791"/>
    <lineage>
        <taxon>Archaea</taxon>
        <taxon>Methanobacteriati</taxon>
        <taxon>Thermoplasmatota</taxon>
        <taxon>Thermoplasmata</taxon>
        <taxon>Methanomassiliicoccales</taxon>
        <taxon>Methanomassiliicoccaceae</taxon>
        <taxon>Candidatus Methanoplasma</taxon>
    </lineage>
</organism>
<dbReference type="OrthoDB" id="350569at2157"/>
<feature type="domain" description="SIS" evidence="2">
    <location>
        <begin position="23"/>
        <end position="162"/>
    </location>
</feature>
<dbReference type="PANTHER" id="PTHR43443">
    <property type="entry name" value="3-HEXULOSE-6-PHOSPHATE ISOMERASE"/>
    <property type="match status" value="1"/>
</dbReference>
<keyword evidence="4" id="KW-1185">Reference proteome</keyword>
<evidence type="ECO:0000313" key="3">
    <source>
        <dbReference type="EMBL" id="AIZ55946.1"/>
    </source>
</evidence>
<dbReference type="EC" id="5.3.1.27" evidence="3"/>
<dbReference type="InterPro" id="IPR001347">
    <property type="entry name" value="SIS_dom"/>
</dbReference>
<protein>
    <submittedName>
        <fullName evidence="3">Phi protein</fullName>
        <ecNumber evidence="3">5.3.1.27</ecNumber>
    </submittedName>
</protein>
<name>A0A0A7LEJ2_9ARCH</name>
<dbReference type="InterPro" id="IPR046348">
    <property type="entry name" value="SIS_dom_sf"/>
</dbReference>
<dbReference type="GO" id="GO:0097367">
    <property type="term" value="F:carbohydrate derivative binding"/>
    <property type="evidence" value="ECO:0007669"/>
    <property type="project" value="InterPro"/>
</dbReference>
<comment type="similarity">
    <text evidence="1">Belongs to the SIS family. PHI subfamily.</text>
</comment>
<dbReference type="GeneID" id="24817713"/>
<dbReference type="Pfam" id="PF01380">
    <property type="entry name" value="SIS"/>
    <property type="match status" value="1"/>
</dbReference>
<evidence type="ECO:0000259" key="2">
    <source>
        <dbReference type="PROSITE" id="PS51464"/>
    </source>
</evidence>
<dbReference type="RefSeq" id="WP_048111161.1">
    <property type="nucleotide sequence ID" value="NZ_CP010070.1"/>
</dbReference>
<keyword evidence="3" id="KW-0413">Isomerase</keyword>
<dbReference type="AlphaFoldDB" id="A0A0A7LEJ2"/>
<accession>A0A0A7LEJ2</accession>
<proteinExistence type="inferred from homology"/>
<dbReference type="EMBL" id="CP010070">
    <property type="protein sequence ID" value="AIZ55946.1"/>
    <property type="molecule type" value="Genomic_DNA"/>
</dbReference>
<dbReference type="GO" id="GO:0043800">
    <property type="term" value="F:6-phospho-3-hexuloisomerase activity"/>
    <property type="evidence" value="ECO:0007669"/>
    <property type="project" value="UniProtKB-EC"/>
</dbReference>
<dbReference type="KEGG" id="mear:Mpt1_c00380"/>
<dbReference type="Gene3D" id="3.40.50.10490">
    <property type="entry name" value="Glucose-6-phosphate isomerase like protein, domain 1"/>
    <property type="match status" value="1"/>
</dbReference>
<dbReference type="InterPro" id="IPR017552">
    <property type="entry name" value="PHI/rmpB"/>
</dbReference>